<comment type="similarity">
    <text evidence="1">Belongs to the Ntn-hydrolase family.</text>
</comment>
<evidence type="ECO:0000256" key="1">
    <source>
        <dbReference type="ARBA" id="ARBA00010872"/>
    </source>
</evidence>
<dbReference type="EMBL" id="NEDP02076735">
    <property type="protein sequence ID" value="OWF35266.1"/>
    <property type="molecule type" value="Genomic_DNA"/>
</dbReference>
<comment type="caution">
    <text evidence="4">The sequence shown here is derived from an EMBL/GenBank/DDBJ whole genome shotgun (WGS) entry which is preliminary data.</text>
</comment>
<feature type="site" description="Cleavage; by autolysis" evidence="3">
    <location>
        <begin position="143"/>
        <end position="144"/>
    </location>
</feature>
<dbReference type="Gene3D" id="3.60.20.30">
    <property type="entry name" value="(Glycosyl)asparaginase"/>
    <property type="match status" value="1"/>
</dbReference>
<dbReference type="PANTHER" id="PTHR10188:SF16">
    <property type="entry name" value="N(4)-(BETA-N-ACETYLGLUCOSAMINYL)-L-ASPARAGINASE-LIKE"/>
    <property type="match status" value="1"/>
</dbReference>
<reference evidence="4 5" key="1">
    <citation type="journal article" date="2017" name="Nat. Ecol. Evol.">
        <title>Scallop genome provides insights into evolution of bilaterian karyotype and development.</title>
        <authorList>
            <person name="Wang S."/>
            <person name="Zhang J."/>
            <person name="Jiao W."/>
            <person name="Li J."/>
            <person name="Xun X."/>
            <person name="Sun Y."/>
            <person name="Guo X."/>
            <person name="Huan P."/>
            <person name="Dong B."/>
            <person name="Zhang L."/>
            <person name="Hu X."/>
            <person name="Sun X."/>
            <person name="Wang J."/>
            <person name="Zhao C."/>
            <person name="Wang Y."/>
            <person name="Wang D."/>
            <person name="Huang X."/>
            <person name="Wang R."/>
            <person name="Lv J."/>
            <person name="Li Y."/>
            <person name="Zhang Z."/>
            <person name="Liu B."/>
            <person name="Lu W."/>
            <person name="Hui Y."/>
            <person name="Liang J."/>
            <person name="Zhou Z."/>
            <person name="Hou R."/>
            <person name="Li X."/>
            <person name="Liu Y."/>
            <person name="Li H."/>
            <person name="Ning X."/>
            <person name="Lin Y."/>
            <person name="Zhao L."/>
            <person name="Xing Q."/>
            <person name="Dou J."/>
            <person name="Li Y."/>
            <person name="Mao J."/>
            <person name="Guo H."/>
            <person name="Dou H."/>
            <person name="Li T."/>
            <person name="Mu C."/>
            <person name="Jiang W."/>
            <person name="Fu Q."/>
            <person name="Fu X."/>
            <person name="Miao Y."/>
            <person name="Liu J."/>
            <person name="Yu Q."/>
            <person name="Li R."/>
            <person name="Liao H."/>
            <person name="Li X."/>
            <person name="Kong Y."/>
            <person name="Jiang Z."/>
            <person name="Chourrout D."/>
            <person name="Li R."/>
            <person name="Bao Z."/>
        </authorList>
    </citation>
    <scope>NUCLEOTIDE SEQUENCE [LARGE SCALE GENOMIC DNA]</scope>
    <source>
        <strain evidence="4 5">PY_sf001</strain>
    </source>
</reference>
<name>A0A210PFP1_MIZYE</name>
<dbReference type="AlphaFoldDB" id="A0A210PFP1"/>
<dbReference type="STRING" id="6573.A0A210PFP1"/>
<accession>A0A210PFP1</accession>
<dbReference type="FunFam" id="3.60.20.30:FF:000005">
    <property type="entry name" value="N(4)-(Beta-N-acetylglucosaminyl)-L-asparaginase"/>
    <property type="match status" value="1"/>
</dbReference>
<dbReference type="SUPFAM" id="SSF56235">
    <property type="entry name" value="N-terminal nucleophile aminohydrolases (Ntn hydrolases)"/>
    <property type="match status" value="1"/>
</dbReference>
<dbReference type="OrthoDB" id="2262349at2759"/>
<evidence type="ECO:0000313" key="4">
    <source>
        <dbReference type="EMBL" id="OWF35266.1"/>
    </source>
</evidence>
<protein>
    <submittedName>
        <fullName evidence="4">N(4)-(Beta-N-acetylglucosaminyl)-L-asparaginase</fullName>
    </submittedName>
</protein>
<gene>
    <name evidence="4" type="ORF">KP79_PYT15006</name>
</gene>
<feature type="active site" description="Nucleophile" evidence="2">
    <location>
        <position position="144"/>
    </location>
</feature>
<dbReference type="GO" id="GO:0003948">
    <property type="term" value="F:N4-(beta-N-acetylglucosaminyl)-L-asparaginase activity"/>
    <property type="evidence" value="ECO:0007669"/>
    <property type="project" value="TreeGrafter"/>
</dbReference>
<dbReference type="InterPro" id="IPR000246">
    <property type="entry name" value="Peptidase_T2"/>
</dbReference>
<evidence type="ECO:0000256" key="2">
    <source>
        <dbReference type="PIRSR" id="PIRSR600246-1"/>
    </source>
</evidence>
<proteinExistence type="inferred from homology"/>
<keyword evidence="5" id="KW-1185">Reference proteome</keyword>
<dbReference type="InterPro" id="IPR029055">
    <property type="entry name" value="Ntn_hydrolases_N"/>
</dbReference>
<evidence type="ECO:0000313" key="5">
    <source>
        <dbReference type="Proteomes" id="UP000242188"/>
    </source>
</evidence>
<dbReference type="PANTHER" id="PTHR10188">
    <property type="entry name" value="L-ASPARAGINASE"/>
    <property type="match status" value="1"/>
</dbReference>
<dbReference type="Pfam" id="PF01112">
    <property type="entry name" value="Asparaginase_2"/>
    <property type="match status" value="2"/>
</dbReference>
<dbReference type="GO" id="GO:0005737">
    <property type="term" value="C:cytoplasm"/>
    <property type="evidence" value="ECO:0007669"/>
    <property type="project" value="TreeGrafter"/>
</dbReference>
<dbReference type="Proteomes" id="UP000242188">
    <property type="component" value="Unassembled WGS sequence"/>
</dbReference>
<organism evidence="4 5">
    <name type="scientific">Mizuhopecten yessoensis</name>
    <name type="common">Japanese scallop</name>
    <name type="synonym">Patinopecten yessoensis</name>
    <dbReference type="NCBI Taxonomy" id="6573"/>
    <lineage>
        <taxon>Eukaryota</taxon>
        <taxon>Metazoa</taxon>
        <taxon>Spiralia</taxon>
        <taxon>Lophotrochozoa</taxon>
        <taxon>Mollusca</taxon>
        <taxon>Bivalvia</taxon>
        <taxon>Autobranchia</taxon>
        <taxon>Pteriomorphia</taxon>
        <taxon>Pectinida</taxon>
        <taxon>Pectinoidea</taxon>
        <taxon>Pectinidae</taxon>
        <taxon>Mizuhopecten</taxon>
    </lineage>
</organism>
<sequence>MPYLVVGTWTFSKAAVATAAHCLQQNLSCTDAIEKGINQIEEDESYGPCVVGVGGYRNAAGFLELDAALMEGRGLRMRFGAVTALQGVPRAVSVARAVMENCSHNMLTGSGATAFAKEQGFTIDEKLLTAKTNYVEPLTPGHDTLGVIALDDQGNICTGVSTSGSGNKHSGRVGDSALPGNGLYTDPEVGAACCSGDGDQIMLFCPGFRVVHLMKEGKQPQTACEEVISDIRRKCDGQLFEVAIVAINMKHEYGAASTLQTWRDPLTGQDIKGFPYVVCTDGMSEPEIRISKTNLKAS</sequence>
<evidence type="ECO:0000256" key="3">
    <source>
        <dbReference type="PIRSR" id="PIRSR600246-3"/>
    </source>
</evidence>